<dbReference type="Pfam" id="PF08876">
    <property type="entry name" value="DUF1836"/>
    <property type="match status" value="1"/>
</dbReference>
<protein>
    <recommendedName>
        <fullName evidence="3">BS ykrK family protein</fullName>
    </recommendedName>
</protein>
<dbReference type="InterPro" id="IPR014975">
    <property type="entry name" value="DUF1836"/>
</dbReference>
<dbReference type="PANTHER" id="PTHR40056:SF1">
    <property type="entry name" value="DUF1836 DOMAIN-CONTAINING PROTEIN"/>
    <property type="match status" value="1"/>
</dbReference>
<organism evidence="1 2">
    <name type="scientific">Lactiplantibacillus fabifermentans DSM 21115</name>
    <dbReference type="NCBI Taxonomy" id="1413187"/>
    <lineage>
        <taxon>Bacteria</taxon>
        <taxon>Bacillati</taxon>
        <taxon>Bacillota</taxon>
        <taxon>Bacilli</taxon>
        <taxon>Lactobacillales</taxon>
        <taxon>Lactobacillaceae</taxon>
        <taxon>Lactiplantibacillus</taxon>
    </lineage>
</organism>
<evidence type="ECO:0008006" key="3">
    <source>
        <dbReference type="Google" id="ProtNLM"/>
    </source>
</evidence>
<name>A0A0R2NZU6_9LACO</name>
<gene>
    <name evidence="1" type="ORF">DY78_GL001477</name>
</gene>
<proteinExistence type="predicted"/>
<accession>A0A0R2NZU6</accession>
<dbReference type="PANTHER" id="PTHR40056">
    <property type="entry name" value="HYPOTHETICAL CYTOSOLIC PROTEIN"/>
    <property type="match status" value="1"/>
</dbReference>
<evidence type="ECO:0000313" key="2">
    <source>
        <dbReference type="Proteomes" id="UP000050920"/>
    </source>
</evidence>
<sequence>MTKQPLAQFELIAFDALPTMPVYMEQLLQIVNQTLAPLEIPAVTKTMVNSYVKQHFFSRPDGRQYTRNHIAAVLIVTLLKHDFSLGTISQAILKIRDSRKIAIRYTQFATAFEKALRQTPVTITSQDAMTQAIQFAAQTVAYHLLTEQALG</sequence>
<evidence type="ECO:0000313" key="1">
    <source>
        <dbReference type="EMBL" id="KRO29069.1"/>
    </source>
</evidence>
<dbReference type="Proteomes" id="UP000050920">
    <property type="component" value="Unassembled WGS sequence"/>
</dbReference>
<dbReference type="RefSeq" id="WP_024625721.1">
    <property type="nucleotide sequence ID" value="NZ_AYGX02000019.1"/>
</dbReference>
<dbReference type="AlphaFoldDB" id="A0A0R2NZU6"/>
<reference evidence="1 2" key="1">
    <citation type="journal article" date="2015" name="Genome Announc.">
        <title>Expanding the biotechnology potential of lactobacilli through comparative genomics of 213 strains and associated genera.</title>
        <authorList>
            <person name="Sun Z."/>
            <person name="Harris H.M."/>
            <person name="McCann A."/>
            <person name="Guo C."/>
            <person name="Argimon S."/>
            <person name="Zhang W."/>
            <person name="Yang X."/>
            <person name="Jeffery I.B."/>
            <person name="Cooney J.C."/>
            <person name="Kagawa T.F."/>
            <person name="Liu W."/>
            <person name="Song Y."/>
            <person name="Salvetti E."/>
            <person name="Wrobel A."/>
            <person name="Rasinkangas P."/>
            <person name="Parkhill J."/>
            <person name="Rea M.C."/>
            <person name="O'Sullivan O."/>
            <person name="Ritari J."/>
            <person name="Douillard F.P."/>
            <person name="Paul Ross R."/>
            <person name="Yang R."/>
            <person name="Briner A.E."/>
            <person name="Felis G.E."/>
            <person name="de Vos W.M."/>
            <person name="Barrangou R."/>
            <person name="Klaenhammer T.R."/>
            <person name="Caufield P.W."/>
            <person name="Cui Y."/>
            <person name="Zhang H."/>
            <person name="O'Toole P.W."/>
        </authorList>
    </citation>
    <scope>NUCLEOTIDE SEQUENCE [LARGE SCALE GENOMIC DNA]</scope>
    <source>
        <strain evidence="1 2">DSM 21115</strain>
    </source>
</reference>
<keyword evidence="2" id="KW-1185">Reference proteome</keyword>
<comment type="caution">
    <text evidence="1">The sequence shown here is derived from an EMBL/GenBank/DDBJ whole genome shotgun (WGS) entry which is preliminary data.</text>
</comment>
<dbReference type="EMBL" id="AYGX02000019">
    <property type="protein sequence ID" value="KRO29069.1"/>
    <property type="molecule type" value="Genomic_DNA"/>
</dbReference>